<evidence type="ECO:0000313" key="1">
    <source>
        <dbReference type="EMBL" id="QFQ96049.1"/>
    </source>
</evidence>
<proteinExistence type="predicted"/>
<sequence>MHHLLCGLAANPALPSGLVDRLLAMADAEIDHQLGRRADLGRARAVTLAGRDEALGVWLAYEGGLTAADVDPTVQPLVALALLDEGTGDPEWARLLAADPVVRHREKLAACPGLPPDVVETLAADPDVRVVAELALWTAPDTAARLARHPHAEVRRAVAVNEATPPDTLAALVGGEGLPPARSCLVCDRDEPAFTHSPDCSRLDCDLRPGASCDGSHESTALDTLWAALKNPATPAEAVAGFADHPSTVLRWALAARPGLPPETYARLAADPTPGVRADLAENPAIDDPLIHTLADDTSPEVRRALAHNPRLPLDVLARLAATTRIGGTLLPRIASATTAEIEELARSPHAVVRMLLAERRDLPAGVRDALADDPDAKVAKSIAPHPGLAEARLRAMVDRFGVQVVARVAANPDATPALLEQLARHRPPVRKAFREIARHPRATAPALLPCLTDERAAPLAARHPALLPEVVGELLSDPAAPVAEAAAANPSLPLTVMEELIRRATDGRASGLLDGLPEGKGV</sequence>
<reference evidence="1 2" key="1">
    <citation type="submission" date="2019-10" db="EMBL/GenBank/DDBJ databases">
        <title>Streptomyces sp. strain GY16 isolated from leaves of Broussonetia papyrifera.</title>
        <authorList>
            <person name="Mo P."/>
        </authorList>
    </citation>
    <scope>NUCLEOTIDE SEQUENCE [LARGE SCALE GENOMIC DNA]</scope>
    <source>
        <strain evidence="1 2">GY16</strain>
    </source>
</reference>
<evidence type="ECO:0008006" key="3">
    <source>
        <dbReference type="Google" id="ProtNLM"/>
    </source>
</evidence>
<accession>A0A5P8K061</accession>
<dbReference type="InterPro" id="IPR011989">
    <property type="entry name" value="ARM-like"/>
</dbReference>
<name>A0A5P8K061_9ACTN</name>
<dbReference type="EMBL" id="CP045096">
    <property type="protein sequence ID" value="QFQ96049.1"/>
    <property type="molecule type" value="Genomic_DNA"/>
</dbReference>
<protein>
    <recommendedName>
        <fullName evidence="3">Leucine rich repeat variant</fullName>
    </recommendedName>
</protein>
<dbReference type="Gene3D" id="1.25.10.10">
    <property type="entry name" value="Leucine-rich Repeat Variant"/>
    <property type="match status" value="3"/>
</dbReference>
<dbReference type="RefSeq" id="WP_152167565.1">
    <property type="nucleotide sequence ID" value="NZ_CP045096.1"/>
</dbReference>
<gene>
    <name evidence="1" type="ORF">F9278_07430</name>
</gene>
<organism evidence="1 2">
    <name type="scientific">Streptomyces phaeolivaceus</name>
    <dbReference type="NCBI Taxonomy" id="2653200"/>
    <lineage>
        <taxon>Bacteria</taxon>
        <taxon>Bacillati</taxon>
        <taxon>Actinomycetota</taxon>
        <taxon>Actinomycetes</taxon>
        <taxon>Kitasatosporales</taxon>
        <taxon>Streptomycetaceae</taxon>
        <taxon>Streptomyces</taxon>
    </lineage>
</organism>
<dbReference type="Proteomes" id="UP000327294">
    <property type="component" value="Chromosome"/>
</dbReference>
<evidence type="ECO:0000313" key="2">
    <source>
        <dbReference type="Proteomes" id="UP000327294"/>
    </source>
</evidence>
<keyword evidence="2" id="KW-1185">Reference proteome</keyword>
<dbReference type="AlphaFoldDB" id="A0A5P8K061"/>
<dbReference type="KEGG" id="sphv:F9278_07430"/>